<name>W7XAT7_TETTS</name>
<sequence length="256" mass="30292">MLKSFKLLLSKNTEKRYCLYVSIQFQFCGYDIYPFQISSSSSGDQWQIKVEALLSKDKLEVELMPMQCLIPMPKQNSAGSRICSSPLESSNPKRLSSIVFILLNSSNYQRGRQLERKAFKLSLNQLRFILQCFNYYFISISNSIIYSELQSKILFNEEVISREISHSFQTQLLKDCYELTPSYYYNCFPNIFKQLFCWFELLIQFKGVIFQGKFQLLLLEQALFIYKIQLFQSQLLHEFSWVSDTMLKKEEHFILV</sequence>
<reference evidence="2" key="1">
    <citation type="journal article" date="2006" name="PLoS Biol.">
        <title>Macronuclear genome sequence of the ciliate Tetrahymena thermophila, a model eukaryote.</title>
        <authorList>
            <person name="Eisen J.A."/>
            <person name="Coyne R.S."/>
            <person name="Wu M."/>
            <person name="Wu D."/>
            <person name="Thiagarajan M."/>
            <person name="Wortman J.R."/>
            <person name="Badger J.H."/>
            <person name="Ren Q."/>
            <person name="Amedeo P."/>
            <person name="Jones K.M."/>
            <person name="Tallon L.J."/>
            <person name="Delcher A.L."/>
            <person name="Salzberg S.L."/>
            <person name="Silva J.C."/>
            <person name="Haas B.J."/>
            <person name="Majoros W.H."/>
            <person name="Farzad M."/>
            <person name="Carlton J.M."/>
            <person name="Smith R.K. Jr."/>
            <person name="Garg J."/>
            <person name="Pearlman R.E."/>
            <person name="Karrer K.M."/>
            <person name="Sun L."/>
            <person name="Manning G."/>
            <person name="Elde N.C."/>
            <person name="Turkewitz A.P."/>
            <person name="Asai D.J."/>
            <person name="Wilkes D.E."/>
            <person name="Wang Y."/>
            <person name="Cai H."/>
            <person name="Collins K."/>
            <person name="Stewart B.A."/>
            <person name="Lee S.R."/>
            <person name="Wilamowska K."/>
            <person name="Weinberg Z."/>
            <person name="Ruzzo W.L."/>
            <person name="Wloga D."/>
            <person name="Gaertig J."/>
            <person name="Frankel J."/>
            <person name="Tsao C.-C."/>
            <person name="Gorovsky M.A."/>
            <person name="Keeling P.J."/>
            <person name="Waller R.F."/>
            <person name="Patron N.J."/>
            <person name="Cherry J.M."/>
            <person name="Stover N.A."/>
            <person name="Krieger C.J."/>
            <person name="del Toro C."/>
            <person name="Ryder H.F."/>
            <person name="Williamson S.C."/>
            <person name="Barbeau R.A."/>
            <person name="Hamilton E.P."/>
            <person name="Orias E."/>
        </authorList>
    </citation>
    <scope>NUCLEOTIDE SEQUENCE [LARGE SCALE GENOMIC DNA]</scope>
    <source>
        <strain evidence="2">SB210</strain>
    </source>
</reference>
<dbReference type="KEGG" id="tet:TTHERM_000079949"/>
<organism evidence="1 2">
    <name type="scientific">Tetrahymena thermophila (strain SB210)</name>
    <dbReference type="NCBI Taxonomy" id="312017"/>
    <lineage>
        <taxon>Eukaryota</taxon>
        <taxon>Sar</taxon>
        <taxon>Alveolata</taxon>
        <taxon>Ciliophora</taxon>
        <taxon>Intramacronucleata</taxon>
        <taxon>Oligohymenophorea</taxon>
        <taxon>Hymenostomatida</taxon>
        <taxon>Tetrahymenina</taxon>
        <taxon>Tetrahymenidae</taxon>
        <taxon>Tetrahymena</taxon>
    </lineage>
</organism>
<dbReference type="InParanoid" id="W7XAT7"/>
<dbReference type="EMBL" id="GG662704">
    <property type="protein sequence ID" value="EWS74467.1"/>
    <property type="molecule type" value="Genomic_DNA"/>
</dbReference>
<dbReference type="GeneID" id="24437153"/>
<dbReference type="RefSeq" id="XP_012653044.1">
    <property type="nucleotide sequence ID" value="XM_012797590.1"/>
</dbReference>
<protein>
    <submittedName>
        <fullName evidence="1">Uncharacterized protein</fullName>
    </submittedName>
</protein>
<dbReference type="AlphaFoldDB" id="W7XAT7"/>
<proteinExistence type="predicted"/>
<dbReference type="Proteomes" id="UP000009168">
    <property type="component" value="Unassembled WGS sequence"/>
</dbReference>
<keyword evidence="2" id="KW-1185">Reference proteome</keyword>
<accession>W7XAT7</accession>
<evidence type="ECO:0000313" key="1">
    <source>
        <dbReference type="EMBL" id="EWS74467.1"/>
    </source>
</evidence>
<evidence type="ECO:0000313" key="2">
    <source>
        <dbReference type="Proteomes" id="UP000009168"/>
    </source>
</evidence>
<gene>
    <name evidence="1" type="ORF">TTHERM_000079949</name>
</gene>